<evidence type="ECO:0000313" key="1">
    <source>
        <dbReference type="EMBL" id="CAK0831355.1"/>
    </source>
</evidence>
<accession>A0ABN9SI38</accession>
<organism evidence="1 2">
    <name type="scientific">Prorocentrum cordatum</name>
    <dbReference type="NCBI Taxonomy" id="2364126"/>
    <lineage>
        <taxon>Eukaryota</taxon>
        <taxon>Sar</taxon>
        <taxon>Alveolata</taxon>
        <taxon>Dinophyceae</taxon>
        <taxon>Prorocentrales</taxon>
        <taxon>Prorocentraceae</taxon>
        <taxon>Prorocentrum</taxon>
    </lineage>
</organism>
<dbReference type="Proteomes" id="UP001189429">
    <property type="component" value="Unassembled WGS sequence"/>
</dbReference>
<protein>
    <submittedName>
        <fullName evidence="1">Uncharacterized protein</fullName>
    </submittedName>
</protein>
<comment type="caution">
    <text evidence="1">The sequence shown here is derived from an EMBL/GenBank/DDBJ whole genome shotgun (WGS) entry which is preliminary data.</text>
</comment>
<keyword evidence="2" id="KW-1185">Reference proteome</keyword>
<name>A0ABN9SI38_9DINO</name>
<proteinExistence type="predicted"/>
<sequence>MSNFSMQLGNSPWRSFTRKDSLRRVAVVGQLTARFVWREQYGQRMEAQSFELSLGGEGHYLMITVSQASHQALNLDMSGMRRLGYSRFGGVLGTEGHLPSIEEPTLECMASTGPFDADISHRQQPIVALPERASTVRVSWD</sequence>
<dbReference type="EMBL" id="CAUYUJ010011214">
    <property type="protein sequence ID" value="CAK0831355.1"/>
    <property type="molecule type" value="Genomic_DNA"/>
</dbReference>
<evidence type="ECO:0000313" key="2">
    <source>
        <dbReference type="Proteomes" id="UP001189429"/>
    </source>
</evidence>
<gene>
    <name evidence="1" type="ORF">PCOR1329_LOCUS29684</name>
</gene>
<reference evidence="1" key="1">
    <citation type="submission" date="2023-10" db="EMBL/GenBank/DDBJ databases">
        <authorList>
            <person name="Chen Y."/>
            <person name="Shah S."/>
            <person name="Dougan E. K."/>
            <person name="Thang M."/>
            <person name="Chan C."/>
        </authorList>
    </citation>
    <scope>NUCLEOTIDE SEQUENCE [LARGE SCALE GENOMIC DNA]</scope>
</reference>